<dbReference type="EMBL" id="JAEVHM010000025">
    <property type="protein sequence ID" value="MBM0231843.1"/>
    <property type="molecule type" value="Genomic_DNA"/>
</dbReference>
<keyword evidence="3" id="KW-1185">Reference proteome</keyword>
<dbReference type="Proteomes" id="UP000601027">
    <property type="component" value="Unassembled WGS sequence"/>
</dbReference>
<feature type="region of interest" description="Disordered" evidence="1">
    <location>
        <begin position="55"/>
        <end position="97"/>
    </location>
</feature>
<evidence type="ECO:0000256" key="1">
    <source>
        <dbReference type="SAM" id="MobiDB-lite"/>
    </source>
</evidence>
<proteinExistence type="predicted"/>
<organism evidence="2 3">
    <name type="scientific">Micromonospora parastrephiae</name>
    <dbReference type="NCBI Taxonomy" id="2806101"/>
    <lineage>
        <taxon>Bacteria</taxon>
        <taxon>Bacillati</taxon>
        <taxon>Actinomycetota</taxon>
        <taxon>Actinomycetes</taxon>
        <taxon>Micromonosporales</taxon>
        <taxon>Micromonosporaceae</taxon>
        <taxon>Micromonospora</taxon>
    </lineage>
</organism>
<accession>A0ABS1XRJ6</accession>
<name>A0ABS1XRJ6_9ACTN</name>
<dbReference type="RefSeq" id="WP_203174296.1">
    <property type="nucleotide sequence ID" value="NZ_JAEVHM010000025.1"/>
</dbReference>
<comment type="caution">
    <text evidence="2">The sequence shown here is derived from an EMBL/GenBank/DDBJ whole genome shotgun (WGS) entry which is preliminary data.</text>
</comment>
<evidence type="ECO:0000313" key="2">
    <source>
        <dbReference type="EMBL" id="MBM0231843.1"/>
    </source>
</evidence>
<feature type="compositionally biased region" description="Polar residues" evidence="1">
    <location>
        <begin position="86"/>
        <end position="97"/>
    </location>
</feature>
<reference evidence="2 3" key="1">
    <citation type="submission" date="2021-01" db="EMBL/GenBank/DDBJ databases">
        <title>Draft genome sequence of Micromonospora sp. strain STR1_7.</title>
        <authorList>
            <person name="Karlyshev A."/>
            <person name="Jawad R."/>
        </authorList>
    </citation>
    <scope>NUCLEOTIDE SEQUENCE [LARGE SCALE GENOMIC DNA]</scope>
    <source>
        <strain evidence="2 3">STR1-7</strain>
    </source>
</reference>
<protein>
    <submittedName>
        <fullName evidence="2">Uncharacterized protein</fullName>
    </submittedName>
</protein>
<evidence type="ECO:0000313" key="3">
    <source>
        <dbReference type="Proteomes" id="UP000601027"/>
    </source>
</evidence>
<sequence>MAPRRPALVLLQATHQPVRRLDRRPVRVVHPVGEDDQRPDQQQVLAVLGGAQLLDGGRPASARGEVVEDAPGQPVPGRRHRRTFRSAVTSRCTVRRM</sequence>
<gene>
    <name evidence="2" type="ORF">JNW91_08225</name>
</gene>